<evidence type="ECO:0000256" key="2">
    <source>
        <dbReference type="ARBA" id="ARBA00022490"/>
    </source>
</evidence>
<dbReference type="InterPro" id="IPR018060">
    <property type="entry name" value="HTH_AraC"/>
</dbReference>
<comment type="caution">
    <text evidence="11">The sequence shown here is derived from an EMBL/GenBank/DDBJ whole genome shotgun (WGS) entry which is preliminary data.</text>
</comment>
<dbReference type="PRINTS" id="PR00032">
    <property type="entry name" value="HTHARAC"/>
</dbReference>
<feature type="domain" description="HTH araC/xylS-type" evidence="9">
    <location>
        <begin position="443"/>
        <end position="541"/>
    </location>
</feature>
<dbReference type="RefSeq" id="WP_208845798.1">
    <property type="nucleotide sequence ID" value="NZ_JAGGDJ010000001.1"/>
</dbReference>
<dbReference type="Pfam" id="PF00072">
    <property type="entry name" value="Response_reg"/>
    <property type="match status" value="1"/>
</dbReference>
<keyword evidence="5" id="KW-0805">Transcription regulation</keyword>
<evidence type="ECO:0000256" key="7">
    <source>
        <dbReference type="ARBA" id="ARBA00023163"/>
    </source>
</evidence>
<organism evidence="11 12">
    <name type="scientific">Paenibacillus artemisiicola</name>
    <dbReference type="NCBI Taxonomy" id="1172618"/>
    <lineage>
        <taxon>Bacteria</taxon>
        <taxon>Bacillati</taxon>
        <taxon>Bacillota</taxon>
        <taxon>Bacilli</taxon>
        <taxon>Bacillales</taxon>
        <taxon>Paenibacillaceae</taxon>
        <taxon>Paenibacillus</taxon>
    </lineage>
</organism>
<evidence type="ECO:0000256" key="1">
    <source>
        <dbReference type="ARBA" id="ARBA00004496"/>
    </source>
</evidence>
<reference evidence="11 12" key="1">
    <citation type="submission" date="2021-03" db="EMBL/GenBank/DDBJ databases">
        <title>Paenibacillus artemisicola MWE-103 whole genome sequence.</title>
        <authorList>
            <person name="Ham Y.J."/>
        </authorList>
    </citation>
    <scope>NUCLEOTIDE SEQUENCE [LARGE SCALE GENOMIC DNA]</scope>
    <source>
        <strain evidence="11 12">MWE-103</strain>
    </source>
</reference>
<feature type="modified residue" description="4-aspartylphosphate" evidence="8">
    <location>
        <position position="58"/>
    </location>
</feature>
<dbReference type="SUPFAM" id="SSF46689">
    <property type="entry name" value="Homeodomain-like"/>
    <property type="match status" value="2"/>
</dbReference>
<sequence>MSGVFSLLVVEDERWIRRGLCETIDWATEGIRVSGEASDGEEAMRFMERHSPDIVITDIVMPVMDGMTFLKTMREQKMSSEVIIMSGYSDFEYARTALKNGAFDYVLKPIHEQNMLGVVRRCVQELDRKRKAETEINRLARSARETLFLARQRLFEMLLTEAPYSPGWLPEQMKALQIELDPCRIRTFAVKIVDWGDKAKTDRDRALILYALCNMLEETGARFGPVVAFPIHNQKTAGEADVAMLHTECYPIGRQEPGIAADLPRLIGQAEAMLGVRIGIGYSGEASFGRLAGMFEEALHAAAYWFYEGGGSLRGAEPIAGAMQTDLPYCGPAGWDSRFASALKMGDARLLEQLVRELAEHLREHRAKHLPLTIRRGLKLLFQNVNQKSDALHRRSNCGDGAAPVPLELPPCTADAIEDVLLESLSCAMPSERPVRSRKWIVERALQFIEANRNRMVTMNDVAAHLYLNHSYFSKIFHEEMGETFSRYVLRSRIAAAKRLLKETPLKIYEIAGQLGYTDIRHFTKMFKEFEGLTPAQYRDHGF</sequence>
<evidence type="ECO:0000256" key="3">
    <source>
        <dbReference type="ARBA" id="ARBA00022553"/>
    </source>
</evidence>
<protein>
    <submittedName>
        <fullName evidence="11">Response regulator</fullName>
    </submittedName>
</protein>
<evidence type="ECO:0000256" key="4">
    <source>
        <dbReference type="ARBA" id="ARBA00023012"/>
    </source>
</evidence>
<keyword evidence="12" id="KW-1185">Reference proteome</keyword>
<evidence type="ECO:0000256" key="8">
    <source>
        <dbReference type="PROSITE-ProRule" id="PRU00169"/>
    </source>
</evidence>
<dbReference type="InterPro" id="IPR001789">
    <property type="entry name" value="Sig_transdc_resp-reg_receiver"/>
</dbReference>
<dbReference type="PROSITE" id="PS01124">
    <property type="entry name" value="HTH_ARAC_FAMILY_2"/>
    <property type="match status" value="1"/>
</dbReference>
<dbReference type="SUPFAM" id="SSF52172">
    <property type="entry name" value="CheY-like"/>
    <property type="match status" value="1"/>
</dbReference>
<keyword evidence="4" id="KW-0902">Two-component regulatory system</keyword>
<keyword evidence="7" id="KW-0804">Transcription</keyword>
<dbReference type="Proteomes" id="UP000670947">
    <property type="component" value="Unassembled WGS sequence"/>
</dbReference>
<dbReference type="Pfam" id="PF12833">
    <property type="entry name" value="HTH_18"/>
    <property type="match status" value="1"/>
</dbReference>
<dbReference type="SMART" id="SM00342">
    <property type="entry name" value="HTH_ARAC"/>
    <property type="match status" value="1"/>
</dbReference>
<evidence type="ECO:0000256" key="5">
    <source>
        <dbReference type="ARBA" id="ARBA00023015"/>
    </source>
</evidence>
<name>A0ABS3W3F4_9BACL</name>
<keyword evidence="2" id="KW-0963">Cytoplasm</keyword>
<keyword evidence="6" id="KW-0238">DNA-binding</keyword>
<dbReference type="SMART" id="SM00448">
    <property type="entry name" value="REC"/>
    <property type="match status" value="1"/>
</dbReference>
<feature type="domain" description="Response regulatory" evidence="10">
    <location>
        <begin position="6"/>
        <end position="123"/>
    </location>
</feature>
<accession>A0ABS3W3F4</accession>
<dbReference type="InterPro" id="IPR011006">
    <property type="entry name" value="CheY-like_superfamily"/>
</dbReference>
<dbReference type="InterPro" id="IPR051552">
    <property type="entry name" value="HptR"/>
</dbReference>
<comment type="subcellular location">
    <subcellularLocation>
        <location evidence="1">Cytoplasm</location>
    </subcellularLocation>
</comment>
<evidence type="ECO:0000313" key="12">
    <source>
        <dbReference type="Proteomes" id="UP000670947"/>
    </source>
</evidence>
<gene>
    <name evidence="11" type="ORF">I8J29_01400</name>
</gene>
<dbReference type="Gene3D" id="1.10.10.60">
    <property type="entry name" value="Homeodomain-like"/>
    <property type="match status" value="2"/>
</dbReference>
<dbReference type="PANTHER" id="PTHR42713:SF3">
    <property type="entry name" value="TRANSCRIPTIONAL REGULATORY PROTEIN HPTR"/>
    <property type="match status" value="1"/>
</dbReference>
<evidence type="ECO:0000259" key="9">
    <source>
        <dbReference type="PROSITE" id="PS01124"/>
    </source>
</evidence>
<dbReference type="CDD" id="cd17536">
    <property type="entry name" value="REC_YesN-like"/>
    <property type="match status" value="1"/>
</dbReference>
<dbReference type="EMBL" id="JAGGDJ010000001">
    <property type="protein sequence ID" value="MBO7742832.1"/>
    <property type="molecule type" value="Genomic_DNA"/>
</dbReference>
<evidence type="ECO:0000313" key="11">
    <source>
        <dbReference type="EMBL" id="MBO7742832.1"/>
    </source>
</evidence>
<dbReference type="Gene3D" id="3.40.50.2300">
    <property type="match status" value="1"/>
</dbReference>
<dbReference type="PROSITE" id="PS50110">
    <property type="entry name" value="RESPONSE_REGULATORY"/>
    <property type="match status" value="1"/>
</dbReference>
<dbReference type="PANTHER" id="PTHR42713">
    <property type="entry name" value="HISTIDINE KINASE-RELATED"/>
    <property type="match status" value="1"/>
</dbReference>
<evidence type="ECO:0000256" key="6">
    <source>
        <dbReference type="ARBA" id="ARBA00023125"/>
    </source>
</evidence>
<dbReference type="InterPro" id="IPR009057">
    <property type="entry name" value="Homeodomain-like_sf"/>
</dbReference>
<dbReference type="InterPro" id="IPR020449">
    <property type="entry name" value="Tscrpt_reg_AraC-type_HTH"/>
</dbReference>
<proteinExistence type="predicted"/>
<keyword evidence="3 8" id="KW-0597">Phosphoprotein</keyword>
<evidence type="ECO:0000259" key="10">
    <source>
        <dbReference type="PROSITE" id="PS50110"/>
    </source>
</evidence>